<feature type="region of interest" description="Disordered" evidence="1">
    <location>
        <begin position="1"/>
        <end position="25"/>
    </location>
</feature>
<feature type="domain" description="HTH cro/C1-type" evidence="2">
    <location>
        <begin position="35"/>
        <end position="61"/>
    </location>
</feature>
<protein>
    <submittedName>
        <fullName evidence="3">Helix-turn-helix domain-containing protein</fullName>
    </submittedName>
</protein>
<evidence type="ECO:0000259" key="2">
    <source>
        <dbReference type="PROSITE" id="PS50943"/>
    </source>
</evidence>
<evidence type="ECO:0000256" key="1">
    <source>
        <dbReference type="SAM" id="MobiDB-lite"/>
    </source>
</evidence>
<dbReference type="EMBL" id="CP046173">
    <property type="protein sequence ID" value="QIS19281.1"/>
    <property type="molecule type" value="Genomic_DNA"/>
</dbReference>
<dbReference type="PROSITE" id="PS50943">
    <property type="entry name" value="HTH_CROC1"/>
    <property type="match status" value="1"/>
</dbReference>
<dbReference type="InterPro" id="IPR010982">
    <property type="entry name" value="Lambda_DNA-bd_dom_sf"/>
</dbReference>
<gene>
    <name evidence="3" type="ORF">F6W96_14305</name>
</gene>
<sequence>MGENERMCTGAPMNDSLTEPERQPTTVADRLAREIKRLRLATGLSQRALATKIGYSRQYVSMTEWEDANLPSRDLIAAIDAALSANGALIALRAQAKTDQQTIRRQAGERTAAMSIDPRISNVANISPAGHLPDLTAIYPCQAGAAEEVRTLAKGAGAVDVMAVRGLGILGLNDSLLRKAVSAEAQLRVLLLSPDSAAVARRADEVGESAESGVADHQN</sequence>
<evidence type="ECO:0000313" key="4">
    <source>
        <dbReference type="Proteomes" id="UP000500953"/>
    </source>
</evidence>
<dbReference type="Pfam" id="PF13560">
    <property type="entry name" value="HTH_31"/>
    <property type="match status" value="1"/>
</dbReference>
<dbReference type="SMART" id="SM00530">
    <property type="entry name" value="HTH_XRE"/>
    <property type="match status" value="1"/>
</dbReference>
<organism evidence="3 4">
    <name type="scientific">Nocardia terpenica</name>
    <dbReference type="NCBI Taxonomy" id="455432"/>
    <lineage>
        <taxon>Bacteria</taxon>
        <taxon>Bacillati</taxon>
        <taxon>Actinomycetota</taxon>
        <taxon>Actinomycetes</taxon>
        <taxon>Mycobacteriales</taxon>
        <taxon>Nocardiaceae</taxon>
        <taxon>Nocardia</taxon>
    </lineage>
</organism>
<dbReference type="GO" id="GO:0003677">
    <property type="term" value="F:DNA binding"/>
    <property type="evidence" value="ECO:0007669"/>
    <property type="project" value="InterPro"/>
</dbReference>
<accession>A0A6G9Z1M0</accession>
<name>A0A6G9Z1M0_9NOCA</name>
<dbReference type="Gene3D" id="1.10.260.40">
    <property type="entry name" value="lambda repressor-like DNA-binding domains"/>
    <property type="match status" value="1"/>
</dbReference>
<dbReference type="CDD" id="cd00093">
    <property type="entry name" value="HTH_XRE"/>
    <property type="match status" value="1"/>
</dbReference>
<reference evidence="3 4" key="1">
    <citation type="journal article" date="2019" name="ACS Chem. Biol.">
        <title>Identification and Mobilization of a Cryptic Antibiotic Biosynthesis Gene Locus from a Human-Pathogenic Nocardia Isolate.</title>
        <authorList>
            <person name="Herisse M."/>
            <person name="Ishida K."/>
            <person name="Porter J.L."/>
            <person name="Howden B."/>
            <person name="Hertweck C."/>
            <person name="Stinear T.P."/>
            <person name="Pidot S.J."/>
        </authorList>
    </citation>
    <scope>NUCLEOTIDE SEQUENCE [LARGE SCALE GENOMIC DNA]</scope>
    <source>
        <strain evidence="3 4">AUSMDU00012715</strain>
    </source>
</reference>
<evidence type="ECO:0000313" key="3">
    <source>
        <dbReference type="EMBL" id="QIS19281.1"/>
    </source>
</evidence>
<dbReference type="InterPro" id="IPR001387">
    <property type="entry name" value="Cro/C1-type_HTH"/>
</dbReference>
<proteinExistence type="predicted"/>
<dbReference type="SUPFAM" id="SSF47413">
    <property type="entry name" value="lambda repressor-like DNA-binding domains"/>
    <property type="match status" value="1"/>
</dbReference>
<dbReference type="AlphaFoldDB" id="A0A6G9Z1M0"/>
<dbReference type="Proteomes" id="UP000500953">
    <property type="component" value="Chromosome"/>
</dbReference>